<reference evidence="1 2" key="1">
    <citation type="submission" date="2020-08" db="EMBL/GenBank/DDBJ databases">
        <title>Genomic Encyclopedia of Type Strains, Phase IV (KMG-IV): sequencing the most valuable type-strain genomes for metagenomic binning, comparative biology and taxonomic classification.</title>
        <authorList>
            <person name="Goeker M."/>
        </authorList>
    </citation>
    <scope>NUCLEOTIDE SEQUENCE [LARGE SCALE GENOMIC DNA]</scope>
    <source>
        <strain evidence="1 2">DSM 26385</strain>
    </source>
</reference>
<accession>A0A7W6JZK7</accession>
<keyword evidence="2" id="KW-1185">Reference proteome</keyword>
<dbReference type="Proteomes" id="UP000584824">
    <property type="component" value="Unassembled WGS sequence"/>
</dbReference>
<name>A0A7W6JZK7_9HYPH</name>
<dbReference type="AlphaFoldDB" id="A0A7W6JZK7"/>
<dbReference type="RefSeq" id="WP_183789935.1">
    <property type="nucleotide sequence ID" value="NZ_JACIDU010000003.1"/>
</dbReference>
<dbReference type="EMBL" id="JACIDU010000003">
    <property type="protein sequence ID" value="MBB4102403.1"/>
    <property type="molecule type" value="Genomic_DNA"/>
</dbReference>
<evidence type="ECO:0000313" key="2">
    <source>
        <dbReference type="Proteomes" id="UP000584824"/>
    </source>
</evidence>
<gene>
    <name evidence="1" type="ORF">GGQ66_000938</name>
</gene>
<comment type="caution">
    <text evidence="1">The sequence shown here is derived from an EMBL/GenBank/DDBJ whole genome shotgun (WGS) entry which is preliminary data.</text>
</comment>
<evidence type="ECO:0000313" key="1">
    <source>
        <dbReference type="EMBL" id="MBB4102403.1"/>
    </source>
</evidence>
<sequence length="161" mass="17714">MYYGETHLDFLELGIVPQSSRNLGQTITPDTPVAQRRLANGDLKDRSRPSLRKYRSTITFGDTYPPAFDGLWSGAILTTHNAAELSGDAGKPFSRPHVPGSVIWRDANGDIVPSGADEAVAPQGATNYTYRPIIVWMVGEWDIDHDEWGAMVSATLNLREV</sequence>
<organism evidence="1 2">
    <name type="scientific">Allorhizobium borbori</name>
    <dbReference type="NCBI Taxonomy" id="485907"/>
    <lineage>
        <taxon>Bacteria</taxon>
        <taxon>Pseudomonadati</taxon>
        <taxon>Pseudomonadota</taxon>
        <taxon>Alphaproteobacteria</taxon>
        <taxon>Hyphomicrobiales</taxon>
        <taxon>Rhizobiaceae</taxon>
        <taxon>Rhizobium/Agrobacterium group</taxon>
        <taxon>Allorhizobium</taxon>
    </lineage>
</organism>
<proteinExistence type="predicted"/>
<protein>
    <submittedName>
        <fullName evidence="1">Uncharacterized protein</fullName>
    </submittedName>
</protein>